<dbReference type="Proteomes" id="UP000008810">
    <property type="component" value="Chromosome 1"/>
</dbReference>
<feature type="compositionally biased region" description="Low complexity" evidence="2">
    <location>
        <begin position="33"/>
        <end position="49"/>
    </location>
</feature>
<feature type="domain" description="AMP-activated protein kinase glycogen-binding" evidence="3">
    <location>
        <begin position="455"/>
        <end position="531"/>
    </location>
</feature>
<dbReference type="GO" id="GO:2000014">
    <property type="term" value="P:regulation of endosperm development"/>
    <property type="evidence" value="ECO:0007669"/>
    <property type="project" value="EnsemblPlants"/>
</dbReference>
<feature type="region of interest" description="Disordered" evidence="2">
    <location>
        <begin position="138"/>
        <end position="249"/>
    </location>
</feature>
<dbReference type="GO" id="GO:2001070">
    <property type="term" value="F:starch binding"/>
    <property type="evidence" value="ECO:0000318"/>
    <property type="project" value="GO_Central"/>
</dbReference>
<dbReference type="SUPFAM" id="SSF81296">
    <property type="entry name" value="E set domains"/>
    <property type="match status" value="1"/>
</dbReference>
<dbReference type="RefSeq" id="XP_003559565.1">
    <property type="nucleotide sequence ID" value="XM_003559517.4"/>
</dbReference>
<evidence type="ECO:0000313" key="6">
    <source>
        <dbReference type="Proteomes" id="UP000008810"/>
    </source>
</evidence>
<dbReference type="PANTHER" id="PTHR47434">
    <property type="entry name" value="PROTEIN PTST HOMOLOG 3, CHLOROPLASTIC"/>
    <property type="match status" value="1"/>
</dbReference>
<dbReference type="CDD" id="cd02859">
    <property type="entry name" value="E_set_AMPKbeta_like_N"/>
    <property type="match status" value="1"/>
</dbReference>
<feature type="compositionally biased region" description="Pro residues" evidence="2">
    <location>
        <begin position="56"/>
        <end position="75"/>
    </location>
</feature>
<feature type="region of interest" description="Disordered" evidence="2">
    <location>
        <begin position="21"/>
        <end position="79"/>
    </location>
</feature>
<keyword evidence="6" id="KW-1185">Reference proteome</keyword>
<dbReference type="Pfam" id="PF16561">
    <property type="entry name" value="AMPK1_CBM"/>
    <property type="match status" value="1"/>
</dbReference>
<dbReference type="EnsemblPlants" id="KQK13744">
    <property type="protein sequence ID" value="KQK13744"/>
    <property type="gene ID" value="BRADI_1g12200v3"/>
</dbReference>
<keyword evidence="1" id="KW-0175">Coiled coil</keyword>
<gene>
    <name evidence="5" type="primary">LOC100823517</name>
    <name evidence="4" type="ORF">BRADI_1g12200v3</name>
</gene>
<dbReference type="KEGG" id="bdi:100823517"/>
<dbReference type="ExpressionAtlas" id="A0A0Q3GSC6">
    <property type="expression patterns" value="baseline"/>
</dbReference>
<reference evidence="4" key="2">
    <citation type="submission" date="2017-06" db="EMBL/GenBank/DDBJ databases">
        <title>WGS assembly of Brachypodium distachyon.</title>
        <authorList>
            <consortium name="The International Brachypodium Initiative"/>
            <person name="Lucas S."/>
            <person name="Harmon-Smith M."/>
            <person name="Lail K."/>
            <person name="Tice H."/>
            <person name="Grimwood J."/>
            <person name="Bruce D."/>
            <person name="Barry K."/>
            <person name="Shu S."/>
            <person name="Lindquist E."/>
            <person name="Wang M."/>
            <person name="Pitluck S."/>
            <person name="Vogel J.P."/>
            <person name="Garvin D.F."/>
            <person name="Mockler T.C."/>
            <person name="Schmutz J."/>
            <person name="Rokhsar D."/>
            <person name="Bevan M.W."/>
        </authorList>
    </citation>
    <scope>NUCLEOTIDE SEQUENCE</scope>
    <source>
        <strain evidence="4">Bd21</strain>
    </source>
</reference>
<evidence type="ECO:0000313" key="4">
    <source>
        <dbReference type="EMBL" id="KQK13744.1"/>
    </source>
</evidence>
<dbReference type="GO" id="GO:0009507">
    <property type="term" value="C:chloroplast"/>
    <property type="evidence" value="ECO:0000318"/>
    <property type="project" value="GO_Central"/>
</dbReference>
<accession>A0A0Q3GSC6</accession>
<sequence length="532" mass="57998">MPPFLTCSFLSLPFPPLTLPFLPAPPPRRRRVSAAPLAAAAYRPPQRQPYYRRRPAPPPPQPQTRPSNAGPPPPRGAMGQEDLEAAIYDFMRSSDKPGAFPTRAELLAAGRADLARAVESSGGWLSLGWSSGDSVSPCVTASASSLDGGAGVHPDYPPEAAGTSDLAPGAEGASWREPEASPSGRPPETEGTEEVVSGAGLEGMLTRLQRERERARPPPRSNNRGGGGGGGDNGVLMNHNGAPSHTATGGMRTRRVFDNGNIHSSQLQNGILADNKSSRNSTNDAWRTWSLDRGGFSDFQVAEIHPSGSKKVLKHDDLDIALVQDDIPGPSNGVAISDYPSDGVDSERDEIHARLQNLELDLTDALKTLRSRFDSVLTDLSNGDGTNVVNGLSDDWEFEETKVMHAQEELRSIRAKIAVLEGKMALEIIERNKIIEEKQRRLDEVEKALSELRTVYLVWPNPASEVLLTGSFDGWTSQRRMEKSERGIFSLNLRLYPGRYEIKFIVDGVWRNDPLRPTLNNHGHENNLLIVT</sequence>
<dbReference type="PANTHER" id="PTHR47434:SF1">
    <property type="entry name" value="PROTEIN PTST HOMOLOG 2, CHLOROPLASTIC"/>
    <property type="match status" value="1"/>
</dbReference>
<evidence type="ECO:0000256" key="1">
    <source>
        <dbReference type="SAM" id="Coils"/>
    </source>
</evidence>
<dbReference type="EMBL" id="CM000880">
    <property type="protein sequence ID" value="KQK13744.1"/>
    <property type="molecule type" value="Genomic_DNA"/>
</dbReference>
<dbReference type="Gene3D" id="2.60.40.10">
    <property type="entry name" value="Immunoglobulins"/>
    <property type="match status" value="1"/>
</dbReference>
<dbReference type="OrthoDB" id="531008at2759"/>
<evidence type="ECO:0000313" key="5">
    <source>
        <dbReference type="EnsemblPlants" id="KQK13744"/>
    </source>
</evidence>
<dbReference type="AlphaFoldDB" id="A0A0Q3GSC6"/>
<dbReference type="GeneID" id="100823517"/>
<dbReference type="InterPro" id="IPR014756">
    <property type="entry name" value="Ig_E-set"/>
</dbReference>
<evidence type="ECO:0000256" key="2">
    <source>
        <dbReference type="SAM" id="MobiDB-lite"/>
    </source>
</evidence>
<proteinExistence type="predicted"/>
<feature type="compositionally biased region" description="Gly residues" evidence="2">
    <location>
        <begin position="224"/>
        <end position="233"/>
    </location>
</feature>
<dbReference type="InterPro" id="IPR013783">
    <property type="entry name" value="Ig-like_fold"/>
</dbReference>
<dbReference type="Gramene" id="KQK13744">
    <property type="protein sequence ID" value="KQK13744"/>
    <property type="gene ID" value="BRADI_1g12200v3"/>
</dbReference>
<dbReference type="FunCoup" id="A0A0Q3GSC6">
    <property type="interactions" value="2165"/>
</dbReference>
<dbReference type="GO" id="GO:0019252">
    <property type="term" value="P:starch biosynthetic process"/>
    <property type="evidence" value="ECO:0000318"/>
    <property type="project" value="GO_Central"/>
</dbReference>
<evidence type="ECO:0000259" key="3">
    <source>
        <dbReference type="Pfam" id="PF16561"/>
    </source>
</evidence>
<reference evidence="4 5" key="1">
    <citation type="journal article" date="2010" name="Nature">
        <title>Genome sequencing and analysis of the model grass Brachypodium distachyon.</title>
        <authorList>
            <consortium name="International Brachypodium Initiative"/>
        </authorList>
    </citation>
    <scope>NUCLEOTIDE SEQUENCE [LARGE SCALE GENOMIC DNA]</scope>
    <source>
        <strain evidence="4 5">Bd21</strain>
    </source>
</reference>
<feature type="coiled-coil region" evidence="1">
    <location>
        <begin position="403"/>
        <end position="455"/>
    </location>
</feature>
<dbReference type="GO" id="GO:2001066">
    <property type="term" value="F:amylopectin binding"/>
    <property type="evidence" value="ECO:0007669"/>
    <property type="project" value="EnsemblPlants"/>
</dbReference>
<dbReference type="STRING" id="15368.A0A0Q3GSC6"/>
<name>A0A0Q3GSC6_BRADI</name>
<reference evidence="5" key="3">
    <citation type="submission" date="2018-08" db="UniProtKB">
        <authorList>
            <consortium name="EnsemblPlants"/>
        </authorList>
    </citation>
    <scope>IDENTIFICATION</scope>
    <source>
        <strain evidence="5">cv. Bd21</strain>
    </source>
</reference>
<organism evidence="4">
    <name type="scientific">Brachypodium distachyon</name>
    <name type="common">Purple false brome</name>
    <name type="synonym">Trachynia distachya</name>
    <dbReference type="NCBI Taxonomy" id="15368"/>
    <lineage>
        <taxon>Eukaryota</taxon>
        <taxon>Viridiplantae</taxon>
        <taxon>Streptophyta</taxon>
        <taxon>Embryophyta</taxon>
        <taxon>Tracheophyta</taxon>
        <taxon>Spermatophyta</taxon>
        <taxon>Magnoliopsida</taxon>
        <taxon>Liliopsida</taxon>
        <taxon>Poales</taxon>
        <taxon>Poaceae</taxon>
        <taxon>BOP clade</taxon>
        <taxon>Pooideae</taxon>
        <taxon>Stipodae</taxon>
        <taxon>Brachypodieae</taxon>
        <taxon>Brachypodium</taxon>
    </lineage>
</organism>
<protein>
    <recommendedName>
        <fullName evidence="3">AMP-activated protein kinase glycogen-binding domain-containing protein</fullName>
    </recommendedName>
</protein>
<dbReference type="InterPro" id="IPR032640">
    <property type="entry name" value="AMPK1_CBM"/>
</dbReference>